<keyword evidence="9" id="KW-1185">Reference proteome</keyword>
<evidence type="ECO:0000256" key="6">
    <source>
        <dbReference type="PIRSR" id="PIRSR001365-1"/>
    </source>
</evidence>
<protein>
    <submittedName>
        <fullName evidence="8">Dihydrodipicolinate synthase family protein</fullName>
    </submittedName>
</protein>
<sequence>MKRYTGTIPAAYTPCLPNGDLDLAPIPAMARMFAEQKCPAAFVCGSTGESHSFTTDERKAVAAAWKKHAPAGLDVIVHVGHNCQREAMALAAHAKEIGAAAVSALAPSYFKPATPKDLVDFLRPIAAAAGTLPFYFYDIPSMTNVVFPADRVMKLAAEAIPNFVGLKYTSSDLMRLQSCLAFEGGKYEVLFGTDEILLATLALGIKGGVGSTYNYASPVYRRIYDAVARGDHDTARREQLKTVRLVEVLLEHGVLRTGKAIMSLIGHDCGPIRPPFAPVGKEELAEIRRKLAPLDIFVSPIS</sequence>
<evidence type="ECO:0000313" key="8">
    <source>
        <dbReference type="EMBL" id="QOV88854.1"/>
    </source>
</evidence>
<dbReference type="EMBL" id="CP063458">
    <property type="protein sequence ID" value="QOV88854.1"/>
    <property type="molecule type" value="Genomic_DNA"/>
</dbReference>
<dbReference type="Gene3D" id="3.20.20.70">
    <property type="entry name" value="Aldolase class I"/>
    <property type="match status" value="1"/>
</dbReference>
<name>A0A7M2WUA9_9BACT</name>
<dbReference type="GO" id="GO:0005737">
    <property type="term" value="C:cytoplasm"/>
    <property type="evidence" value="ECO:0007669"/>
    <property type="project" value="UniProtKB-SubCell"/>
</dbReference>
<accession>A0A7M2WUA9</accession>
<dbReference type="PANTHER" id="PTHR12128:SF21">
    <property type="entry name" value="N-ACETYLNEURAMINATE LYASE"/>
    <property type="match status" value="1"/>
</dbReference>
<reference evidence="8 9" key="1">
    <citation type="submission" date="2020-10" db="EMBL/GenBank/DDBJ databases">
        <title>Wide distribution of Phycisphaera-like planctomycetes from WD2101 soil group in peatlands and genome analysis of the first cultivated representative.</title>
        <authorList>
            <person name="Dedysh S.N."/>
            <person name="Beletsky A.V."/>
            <person name="Ivanova A."/>
            <person name="Kulichevskaya I.S."/>
            <person name="Suzina N.E."/>
            <person name="Philippov D.A."/>
            <person name="Rakitin A.L."/>
            <person name="Mardanov A.V."/>
            <person name="Ravin N.V."/>
        </authorList>
    </citation>
    <scope>NUCLEOTIDE SEQUENCE [LARGE SCALE GENOMIC DNA]</scope>
    <source>
        <strain evidence="8 9">M1803</strain>
    </source>
</reference>
<dbReference type="PANTHER" id="PTHR12128">
    <property type="entry name" value="DIHYDRODIPICOLINATE SYNTHASE"/>
    <property type="match status" value="1"/>
</dbReference>
<keyword evidence="3 5" id="KW-0456">Lyase</keyword>
<feature type="binding site" evidence="7">
    <location>
        <position position="47"/>
    </location>
    <ligand>
        <name>pyruvate</name>
        <dbReference type="ChEBI" id="CHEBI:15361"/>
    </ligand>
</feature>
<evidence type="ECO:0000256" key="3">
    <source>
        <dbReference type="ARBA" id="ARBA00023239"/>
    </source>
</evidence>
<dbReference type="AlphaFoldDB" id="A0A7M2WUA9"/>
<comment type="subcellular location">
    <subcellularLocation>
        <location evidence="1">Cytoplasm</location>
    </subcellularLocation>
</comment>
<evidence type="ECO:0000256" key="1">
    <source>
        <dbReference type="ARBA" id="ARBA00004496"/>
    </source>
</evidence>
<comment type="similarity">
    <text evidence="5">Belongs to the DapA family.</text>
</comment>
<evidence type="ECO:0000313" key="9">
    <source>
        <dbReference type="Proteomes" id="UP000593765"/>
    </source>
</evidence>
<organism evidence="8 9">
    <name type="scientific">Humisphaera borealis</name>
    <dbReference type="NCBI Taxonomy" id="2807512"/>
    <lineage>
        <taxon>Bacteria</taxon>
        <taxon>Pseudomonadati</taxon>
        <taxon>Planctomycetota</taxon>
        <taxon>Phycisphaerae</taxon>
        <taxon>Tepidisphaerales</taxon>
        <taxon>Tepidisphaeraceae</taxon>
        <taxon>Humisphaera</taxon>
    </lineage>
</organism>
<dbReference type="KEGG" id="hbs:IPV69_21910"/>
<evidence type="ECO:0000256" key="4">
    <source>
        <dbReference type="ARBA" id="ARBA00023277"/>
    </source>
</evidence>
<keyword evidence="2" id="KW-0963">Cytoplasm</keyword>
<evidence type="ECO:0000256" key="5">
    <source>
        <dbReference type="PIRNR" id="PIRNR001365"/>
    </source>
</evidence>
<evidence type="ECO:0000256" key="2">
    <source>
        <dbReference type="ARBA" id="ARBA00022490"/>
    </source>
</evidence>
<proteinExistence type="inferred from homology"/>
<dbReference type="InterPro" id="IPR002220">
    <property type="entry name" value="DapA-like"/>
</dbReference>
<dbReference type="SMART" id="SM01130">
    <property type="entry name" value="DHDPS"/>
    <property type="match status" value="1"/>
</dbReference>
<dbReference type="PIRSF" id="PIRSF001365">
    <property type="entry name" value="DHDPS"/>
    <property type="match status" value="1"/>
</dbReference>
<evidence type="ECO:0000256" key="7">
    <source>
        <dbReference type="PIRSR" id="PIRSR001365-2"/>
    </source>
</evidence>
<dbReference type="Proteomes" id="UP000593765">
    <property type="component" value="Chromosome"/>
</dbReference>
<dbReference type="Pfam" id="PF00701">
    <property type="entry name" value="DHDPS"/>
    <property type="match status" value="1"/>
</dbReference>
<feature type="binding site" evidence="7">
    <location>
        <position position="209"/>
    </location>
    <ligand>
        <name>pyruvate</name>
        <dbReference type="ChEBI" id="CHEBI:15361"/>
    </ligand>
</feature>
<dbReference type="RefSeq" id="WP_206291862.1">
    <property type="nucleotide sequence ID" value="NZ_CP063458.1"/>
</dbReference>
<dbReference type="SUPFAM" id="SSF51569">
    <property type="entry name" value="Aldolase"/>
    <property type="match status" value="1"/>
</dbReference>
<dbReference type="GO" id="GO:0016829">
    <property type="term" value="F:lyase activity"/>
    <property type="evidence" value="ECO:0007669"/>
    <property type="project" value="UniProtKB-KW"/>
</dbReference>
<keyword evidence="4" id="KW-0119">Carbohydrate metabolism</keyword>
<feature type="active site" description="Proton donor/acceptor" evidence="6">
    <location>
        <position position="137"/>
    </location>
</feature>
<dbReference type="PRINTS" id="PR00146">
    <property type="entry name" value="DHPICSNTHASE"/>
</dbReference>
<gene>
    <name evidence="8" type="ORF">IPV69_21910</name>
</gene>
<feature type="active site" description="Schiff-base intermediate with substrate" evidence="6">
    <location>
        <position position="167"/>
    </location>
</feature>
<dbReference type="InterPro" id="IPR013785">
    <property type="entry name" value="Aldolase_TIM"/>
</dbReference>